<protein>
    <submittedName>
        <fullName evidence="1">Uncharacterized protein</fullName>
    </submittedName>
</protein>
<comment type="caution">
    <text evidence="1">The sequence shown here is derived from an EMBL/GenBank/DDBJ whole genome shotgun (WGS) entry which is preliminary data.</text>
</comment>
<organism evidence="1 2">
    <name type="scientific">Cohnella rhizosphaerae</name>
    <dbReference type="NCBI Taxonomy" id="1457232"/>
    <lineage>
        <taxon>Bacteria</taxon>
        <taxon>Bacillati</taxon>
        <taxon>Bacillota</taxon>
        <taxon>Bacilli</taxon>
        <taxon>Bacillales</taxon>
        <taxon>Paenibacillaceae</taxon>
        <taxon>Cohnella</taxon>
    </lineage>
</organism>
<keyword evidence="2" id="KW-1185">Reference proteome</keyword>
<proteinExistence type="predicted"/>
<dbReference type="AlphaFoldDB" id="A0A9X4KS87"/>
<evidence type="ECO:0000313" key="2">
    <source>
        <dbReference type="Proteomes" id="UP001153404"/>
    </source>
</evidence>
<evidence type="ECO:0000313" key="1">
    <source>
        <dbReference type="EMBL" id="MDG0809970.1"/>
    </source>
</evidence>
<name>A0A9X4KS87_9BACL</name>
<dbReference type="RefSeq" id="WP_277531555.1">
    <property type="nucleotide sequence ID" value="NZ_JAPDIA010000003.1"/>
</dbReference>
<dbReference type="Proteomes" id="UP001153404">
    <property type="component" value="Unassembled WGS sequence"/>
</dbReference>
<dbReference type="EMBL" id="JAPDIA010000003">
    <property type="protein sequence ID" value="MDG0809970.1"/>
    <property type="molecule type" value="Genomic_DNA"/>
</dbReference>
<sequence>MDAGGALVAFELDLTAAYPAEAQLGAFFRRFEWRCDPMSGRASLSLTDRFEFSLPTEGGDGNSVTEHFMSVYEPVVGEGEAVWRGGARDGMLALRCNPVRSPNGGDRYVQARRPADHGIPAQAACGTPAAAVRLQLRDRLHLVRLTRGSAGVRQDLNIAALVFVCEL</sequence>
<accession>A0A9X4KS87</accession>
<gene>
    <name evidence="1" type="ORF">OMP40_11905</name>
</gene>
<reference evidence="1" key="1">
    <citation type="submission" date="2022-10" db="EMBL/GenBank/DDBJ databases">
        <title>Comparative genomic analysis of Cohnella hashimotonis sp. nov., isolated from the International Space Station.</title>
        <authorList>
            <person name="Simpson A."/>
            <person name="Venkateswaran K."/>
        </authorList>
    </citation>
    <scope>NUCLEOTIDE SEQUENCE</scope>
    <source>
        <strain evidence="1">DSM 28161</strain>
    </source>
</reference>